<dbReference type="GO" id="GO:0006353">
    <property type="term" value="P:DNA-templated transcription termination"/>
    <property type="evidence" value="ECO:0007669"/>
    <property type="project" value="UniProtKB-KW"/>
</dbReference>
<evidence type="ECO:0000256" key="3">
    <source>
        <dbReference type="ARBA" id="ARBA00022946"/>
    </source>
</evidence>
<reference evidence="5" key="1">
    <citation type="journal article" date="2023" name="Proc. Natl. Acad. Sci. U.S.A.">
        <title>Genomic and structural basis for evolution of tropane alkaloid biosynthesis.</title>
        <authorList>
            <person name="Wanga Y.-J."/>
            <person name="Taina T."/>
            <person name="Yua J.-Y."/>
            <person name="Lia J."/>
            <person name="Xua B."/>
            <person name="Chenc J."/>
            <person name="D'Auriad J.C."/>
            <person name="Huanga J.-P."/>
            <person name="Huanga S.-X."/>
        </authorList>
    </citation>
    <scope>NUCLEOTIDE SEQUENCE [LARGE SCALE GENOMIC DNA]</scope>
    <source>
        <strain evidence="5">cv. KIB-2019</strain>
    </source>
</reference>
<dbReference type="PANTHER" id="PTHR13068:SF130">
    <property type="entry name" value="TRANSCRIPTION TERMINATION FACTOR MTERF6, CHLOROPLASTIC_MITOCHONDRIAL-LIKE"/>
    <property type="match status" value="1"/>
</dbReference>
<comment type="similarity">
    <text evidence="1">Belongs to the mTERF family.</text>
</comment>
<keyword evidence="2" id="KW-0806">Transcription termination</keyword>
<name>A0A9Q1LY15_9SOLA</name>
<comment type="caution">
    <text evidence="4">The sequence shown here is derived from an EMBL/GenBank/DDBJ whole genome shotgun (WGS) entry which is preliminary data.</text>
</comment>
<keyword evidence="5" id="KW-1185">Reference proteome</keyword>
<evidence type="ECO:0000256" key="2">
    <source>
        <dbReference type="ARBA" id="ARBA00022472"/>
    </source>
</evidence>
<dbReference type="InterPro" id="IPR038538">
    <property type="entry name" value="MTERF_sf"/>
</dbReference>
<dbReference type="OrthoDB" id="637682at2759"/>
<evidence type="ECO:0000313" key="5">
    <source>
        <dbReference type="Proteomes" id="UP001152561"/>
    </source>
</evidence>
<accession>A0A9Q1LY15</accession>
<dbReference type="EMBL" id="JAJAGQ010000013">
    <property type="protein sequence ID" value="KAJ8545020.1"/>
    <property type="molecule type" value="Genomic_DNA"/>
</dbReference>
<dbReference type="Proteomes" id="UP001152561">
    <property type="component" value="Unassembled WGS sequence"/>
</dbReference>
<organism evidence="4 5">
    <name type="scientific">Anisodus acutangulus</name>
    <dbReference type="NCBI Taxonomy" id="402998"/>
    <lineage>
        <taxon>Eukaryota</taxon>
        <taxon>Viridiplantae</taxon>
        <taxon>Streptophyta</taxon>
        <taxon>Embryophyta</taxon>
        <taxon>Tracheophyta</taxon>
        <taxon>Spermatophyta</taxon>
        <taxon>Magnoliopsida</taxon>
        <taxon>eudicotyledons</taxon>
        <taxon>Gunneridae</taxon>
        <taxon>Pentapetalae</taxon>
        <taxon>asterids</taxon>
        <taxon>lamiids</taxon>
        <taxon>Solanales</taxon>
        <taxon>Solanaceae</taxon>
        <taxon>Solanoideae</taxon>
        <taxon>Hyoscyameae</taxon>
        <taxon>Anisodus</taxon>
    </lineage>
</organism>
<keyword evidence="3" id="KW-0809">Transit peptide</keyword>
<protein>
    <submittedName>
        <fullName evidence="4">Uncharacterized protein</fullName>
    </submittedName>
</protein>
<gene>
    <name evidence="4" type="ORF">K7X08_017603</name>
</gene>
<dbReference type="AlphaFoldDB" id="A0A9Q1LY15"/>
<dbReference type="Pfam" id="PF02536">
    <property type="entry name" value="mTERF"/>
    <property type="match status" value="1"/>
</dbReference>
<proteinExistence type="inferred from homology"/>
<dbReference type="GO" id="GO:0003676">
    <property type="term" value="F:nucleic acid binding"/>
    <property type="evidence" value="ECO:0007669"/>
    <property type="project" value="InterPro"/>
</dbReference>
<keyword evidence="2" id="KW-0805">Transcription regulation</keyword>
<evidence type="ECO:0000256" key="1">
    <source>
        <dbReference type="ARBA" id="ARBA00007692"/>
    </source>
</evidence>
<dbReference type="Gene3D" id="1.25.70.10">
    <property type="entry name" value="Transcription termination factor 3, mitochondrial"/>
    <property type="match status" value="1"/>
</dbReference>
<dbReference type="PANTHER" id="PTHR13068">
    <property type="entry name" value="CGI-12 PROTEIN-RELATED"/>
    <property type="match status" value="1"/>
</dbReference>
<evidence type="ECO:0000313" key="4">
    <source>
        <dbReference type="EMBL" id="KAJ8545020.1"/>
    </source>
</evidence>
<keyword evidence="2" id="KW-0804">Transcription</keyword>
<dbReference type="SMART" id="SM00733">
    <property type="entry name" value="Mterf"/>
    <property type="match status" value="3"/>
</dbReference>
<dbReference type="InterPro" id="IPR003690">
    <property type="entry name" value="MTERF"/>
</dbReference>
<sequence>MRDVGSKLKEMGFDVTSPAFGAAFTTMSVLSHSNLERKLETYRSLGFSDGEILNIFRSQPTCMLYTEENIRAIVGFYVDRLHFSLSLLSKRPNFLLCSPERRLIPRCSVMQVLWSRGIVSEVGKLYAKLIISEKDFLQKYVTKYEAEVHDLQAAFRGELMFNEYSFHLREIRHISM</sequence>